<dbReference type="AlphaFoldDB" id="A0A923NIU0"/>
<dbReference type="GO" id="GO:0008239">
    <property type="term" value="F:dipeptidyl-peptidase activity"/>
    <property type="evidence" value="ECO:0007669"/>
    <property type="project" value="InterPro"/>
</dbReference>
<dbReference type="EMBL" id="JACSZT010000021">
    <property type="protein sequence ID" value="MBC6499736.1"/>
    <property type="molecule type" value="Genomic_DNA"/>
</dbReference>
<comment type="caution">
    <text evidence="2">The sequence shown here is derived from an EMBL/GenBank/DDBJ whole genome shotgun (WGS) entry which is preliminary data.</text>
</comment>
<evidence type="ECO:0000259" key="1">
    <source>
        <dbReference type="Pfam" id="PF09168"/>
    </source>
</evidence>
<organism evidence="2 3">
    <name type="scientific">Weissella confusa</name>
    <name type="common">Lactobacillus confusus</name>
    <dbReference type="NCBI Taxonomy" id="1583"/>
    <lineage>
        <taxon>Bacteria</taxon>
        <taxon>Bacillati</taxon>
        <taxon>Bacillota</taxon>
        <taxon>Bacilli</taxon>
        <taxon>Lactobacillales</taxon>
        <taxon>Lactobacillaceae</taxon>
        <taxon>Weissella</taxon>
    </lineage>
</organism>
<gene>
    <name evidence="2" type="ORF">H7R52_17265</name>
</gene>
<protein>
    <recommendedName>
        <fullName evidence="1">X-Prolyl dipeptidyl aminopeptidase PepX N-terminal domain-containing protein</fullName>
    </recommendedName>
</protein>
<dbReference type="GO" id="GO:0006508">
    <property type="term" value="P:proteolysis"/>
    <property type="evidence" value="ECO:0007669"/>
    <property type="project" value="InterPro"/>
</dbReference>
<evidence type="ECO:0000313" key="3">
    <source>
        <dbReference type="Proteomes" id="UP000650485"/>
    </source>
</evidence>
<evidence type="ECO:0000313" key="2">
    <source>
        <dbReference type="EMBL" id="MBC6499736.1"/>
    </source>
</evidence>
<feature type="domain" description="X-Prolyl dipeptidyl aminopeptidase PepX N-terminal" evidence="1">
    <location>
        <begin position="1"/>
        <end position="66"/>
    </location>
</feature>
<dbReference type="InterPro" id="IPR036313">
    <property type="entry name" value="PepX_N_dom_sf"/>
</dbReference>
<accession>A0A923NIU0</accession>
<proteinExistence type="predicted"/>
<reference evidence="2" key="1">
    <citation type="submission" date="2020-08" db="EMBL/GenBank/DDBJ databases">
        <title>Complete genome sequence of Weissella confusa strain FS54 provides insights into metabolic potential.</title>
        <authorList>
            <person name="Fhoula I."/>
            <person name="Najjari A."/>
            <person name="Lekired A."/>
            <person name="Bessrour-Aouam N."/>
            <person name="Jaballah S."/>
            <person name="Klibi N."/>
            <person name="Ouzari H.-I."/>
        </authorList>
    </citation>
    <scope>NUCLEOTIDE SEQUENCE</scope>
    <source>
        <strain evidence="2">FS54</strain>
    </source>
</reference>
<dbReference type="Proteomes" id="UP000650485">
    <property type="component" value="Unassembled WGS sequence"/>
</dbReference>
<sequence>MKINQYAVVETSFEQQVHELTKIGFYDEAVTDAMGAGAAAVWQALLLQAFPEYRDATSKLRDLGVEDVQNGDDDKSYQTGDATKALKIQTTNGVISIEN</sequence>
<name>A0A923NIU0_WEICO</name>
<dbReference type="InterPro" id="IPR015251">
    <property type="entry name" value="PepX_N_dom"/>
</dbReference>
<dbReference type="SUPFAM" id="SSF81761">
    <property type="entry name" value="X-Prolyl dipeptidyl aminopeptidase PepX, N-terminal domain"/>
    <property type="match status" value="1"/>
</dbReference>
<dbReference type="Pfam" id="PF09168">
    <property type="entry name" value="PepX_N"/>
    <property type="match status" value="1"/>
</dbReference>